<reference evidence="1" key="1">
    <citation type="journal article" date="2015" name="Nature">
        <title>Complex archaea that bridge the gap between prokaryotes and eukaryotes.</title>
        <authorList>
            <person name="Spang A."/>
            <person name="Saw J.H."/>
            <person name="Jorgensen S.L."/>
            <person name="Zaremba-Niedzwiedzka K."/>
            <person name="Martijn J."/>
            <person name="Lind A.E."/>
            <person name="van Eijk R."/>
            <person name="Schleper C."/>
            <person name="Guy L."/>
            <person name="Ettema T.J."/>
        </authorList>
    </citation>
    <scope>NUCLEOTIDE SEQUENCE</scope>
</reference>
<protein>
    <submittedName>
        <fullName evidence="1">Uncharacterized protein</fullName>
    </submittedName>
</protein>
<name>A0A0F8ZEX6_9ZZZZ</name>
<feature type="non-terminal residue" evidence="1">
    <location>
        <position position="126"/>
    </location>
</feature>
<sequence>MAPLTKDVELVQELGNVNEIGVLAAVKIFEGAAVSLEATGFAQPLVAGEKFLGFAESQANNSAGLDGAIKARLLTRGRAKLAVAALVIADVGKPVYASDDNTFTLTQGINTYIGRVTRFISAGVGV</sequence>
<dbReference type="EMBL" id="LAZR01048261">
    <property type="protein sequence ID" value="KKK92323.1"/>
    <property type="molecule type" value="Genomic_DNA"/>
</dbReference>
<dbReference type="AlphaFoldDB" id="A0A0F8ZEX6"/>
<comment type="caution">
    <text evidence="1">The sequence shown here is derived from an EMBL/GenBank/DDBJ whole genome shotgun (WGS) entry which is preliminary data.</text>
</comment>
<proteinExistence type="predicted"/>
<gene>
    <name evidence="1" type="ORF">LCGC14_2704070</name>
</gene>
<organism evidence="1">
    <name type="scientific">marine sediment metagenome</name>
    <dbReference type="NCBI Taxonomy" id="412755"/>
    <lineage>
        <taxon>unclassified sequences</taxon>
        <taxon>metagenomes</taxon>
        <taxon>ecological metagenomes</taxon>
    </lineage>
</organism>
<evidence type="ECO:0000313" key="1">
    <source>
        <dbReference type="EMBL" id="KKK92323.1"/>
    </source>
</evidence>
<accession>A0A0F8ZEX6</accession>